<evidence type="ECO:0000313" key="3">
    <source>
        <dbReference type="Proteomes" id="UP000647183"/>
    </source>
</evidence>
<feature type="compositionally biased region" description="Low complexity" evidence="1">
    <location>
        <begin position="121"/>
        <end position="142"/>
    </location>
</feature>
<evidence type="ECO:0000256" key="1">
    <source>
        <dbReference type="SAM" id="MobiDB-lite"/>
    </source>
</evidence>
<keyword evidence="3" id="KW-1185">Reference proteome</keyword>
<name>A0ABR8UJE3_9GAMM</name>
<dbReference type="RefSeq" id="WP_191729353.1">
    <property type="nucleotide sequence ID" value="NZ_JACSQJ010000004.1"/>
</dbReference>
<dbReference type="EMBL" id="JACSQJ010000004">
    <property type="protein sequence ID" value="MBD7988150.1"/>
    <property type="molecule type" value="Genomic_DNA"/>
</dbReference>
<sequence length="177" mass="17987">MSFEALQAKVARAEDALEARERQVAADFRVFGGCWRETWSPPRVVIAGLAAGLLAGWAQPGRAIAGVQPARWLQLATSLAGLAGTLQAAFAASDAKDAAEDAGDAAAVASGQPPGKKVPADEAAAARAAAPTAPADAVATAPSGPAVPPSARRYVPDPSWDAPPRPAEAATEMSERR</sequence>
<organism evidence="2 3">
    <name type="scientific">Luteimonas colneyensis</name>
    <dbReference type="NCBI Taxonomy" id="2762230"/>
    <lineage>
        <taxon>Bacteria</taxon>
        <taxon>Pseudomonadati</taxon>
        <taxon>Pseudomonadota</taxon>
        <taxon>Gammaproteobacteria</taxon>
        <taxon>Lysobacterales</taxon>
        <taxon>Lysobacteraceae</taxon>
        <taxon>Luteimonas</taxon>
    </lineage>
</organism>
<protein>
    <submittedName>
        <fullName evidence="2">Protein sip-5</fullName>
    </submittedName>
</protein>
<accession>A0ABR8UJE3</accession>
<evidence type="ECO:0000313" key="2">
    <source>
        <dbReference type="EMBL" id="MBD7988150.1"/>
    </source>
</evidence>
<comment type="caution">
    <text evidence="2">The sequence shown here is derived from an EMBL/GenBank/DDBJ whole genome shotgun (WGS) entry which is preliminary data.</text>
</comment>
<proteinExistence type="predicted"/>
<dbReference type="Proteomes" id="UP000647183">
    <property type="component" value="Unassembled WGS sequence"/>
</dbReference>
<reference evidence="2 3" key="1">
    <citation type="submission" date="2020-08" db="EMBL/GenBank/DDBJ databases">
        <title>A Genomic Blueprint of the Chicken Gut Microbiome.</title>
        <authorList>
            <person name="Gilroy R."/>
            <person name="Ravi A."/>
            <person name="Getino M."/>
            <person name="Pursley I."/>
            <person name="Horton D.L."/>
            <person name="Alikhan N.-F."/>
            <person name="Baker D."/>
            <person name="Gharbi K."/>
            <person name="Hall N."/>
            <person name="Watson M."/>
            <person name="Adriaenssens E.M."/>
            <person name="Foster-Nyarko E."/>
            <person name="Jarju S."/>
            <person name="Secka A."/>
            <person name="Antonio M."/>
            <person name="Oren A."/>
            <person name="Chaudhuri R."/>
            <person name="La Ragione R.M."/>
            <person name="Hildebrand F."/>
            <person name="Pallen M.J."/>
        </authorList>
    </citation>
    <scope>NUCLEOTIDE SEQUENCE [LARGE SCALE GENOMIC DNA]</scope>
    <source>
        <strain evidence="2 3">Sa2BVA3</strain>
    </source>
</reference>
<feature type="region of interest" description="Disordered" evidence="1">
    <location>
        <begin position="93"/>
        <end position="177"/>
    </location>
</feature>
<gene>
    <name evidence="2" type="ORF">H9645_08925</name>
</gene>